<protein>
    <submittedName>
        <fullName evidence="2">MUT7 Exonuclease</fullName>
    </submittedName>
</protein>
<dbReference type="PANTHER" id="PTHR47765:SF2">
    <property type="entry name" value="EXONUCLEASE MUT-7 HOMOLOG"/>
    <property type="match status" value="1"/>
</dbReference>
<keyword evidence="2" id="KW-0540">Nuclease</keyword>
<evidence type="ECO:0000259" key="1">
    <source>
        <dbReference type="Pfam" id="PF01927"/>
    </source>
</evidence>
<feature type="non-terminal residue" evidence="2">
    <location>
        <position position="1"/>
    </location>
</feature>
<organism evidence="2 3">
    <name type="scientific">Bucco capensis</name>
    <name type="common">collared puffbird</name>
    <dbReference type="NCBI Taxonomy" id="135168"/>
    <lineage>
        <taxon>Eukaryota</taxon>
        <taxon>Metazoa</taxon>
        <taxon>Chordata</taxon>
        <taxon>Craniata</taxon>
        <taxon>Vertebrata</taxon>
        <taxon>Euteleostomi</taxon>
        <taxon>Archelosauria</taxon>
        <taxon>Archosauria</taxon>
        <taxon>Dinosauria</taxon>
        <taxon>Saurischia</taxon>
        <taxon>Theropoda</taxon>
        <taxon>Coelurosauria</taxon>
        <taxon>Aves</taxon>
        <taxon>Neognathae</taxon>
        <taxon>Neoaves</taxon>
        <taxon>Telluraves</taxon>
        <taxon>Coraciimorphae</taxon>
        <taxon>Piciformes</taxon>
        <taxon>Bucconidae</taxon>
        <taxon>Bucco</taxon>
    </lineage>
</organism>
<dbReference type="Proteomes" id="UP000534107">
    <property type="component" value="Unassembled WGS sequence"/>
</dbReference>
<dbReference type="PANTHER" id="PTHR47765">
    <property type="entry name" value="3'-5' EXONUCLEASE DOMAIN-CONTAINING PROTEIN"/>
    <property type="match status" value="1"/>
</dbReference>
<comment type="caution">
    <text evidence="2">The sequence shown here is derived from an EMBL/GenBank/DDBJ whole genome shotgun (WGS) entry which is preliminary data.</text>
</comment>
<feature type="non-terminal residue" evidence="2">
    <location>
        <position position="134"/>
    </location>
</feature>
<dbReference type="InterPro" id="IPR052408">
    <property type="entry name" value="Exonuclease_MUT-7-like"/>
</dbReference>
<dbReference type="GO" id="GO:0004527">
    <property type="term" value="F:exonuclease activity"/>
    <property type="evidence" value="ECO:0007669"/>
    <property type="project" value="UniProtKB-KW"/>
</dbReference>
<accession>A0A7K9HAN2</accession>
<dbReference type="OrthoDB" id="18193at2759"/>
<proteinExistence type="predicted"/>
<feature type="domain" description="Mut7-C RNAse" evidence="1">
    <location>
        <begin position="79"/>
        <end position="113"/>
    </location>
</feature>
<gene>
    <name evidence="2" type="primary">Exd3_0</name>
    <name evidence="2" type="ORF">BUCCAP_R15676</name>
</gene>
<evidence type="ECO:0000313" key="2">
    <source>
        <dbReference type="EMBL" id="NXH10827.1"/>
    </source>
</evidence>
<keyword evidence="2" id="KW-0269">Exonuclease</keyword>
<evidence type="ECO:0000313" key="3">
    <source>
        <dbReference type="Proteomes" id="UP000534107"/>
    </source>
</evidence>
<keyword evidence="3" id="KW-1185">Reference proteome</keyword>
<dbReference type="AlphaFoldDB" id="A0A7K9HAN2"/>
<reference evidence="2 3" key="1">
    <citation type="submission" date="2019-09" db="EMBL/GenBank/DDBJ databases">
        <title>Bird 10,000 Genomes (B10K) Project - Family phase.</title>
        <authorList>
            <person name="Zhang G."/>
        </authorList>
    </citation>
    <scope>NUCLEOTIDE SEQUENCE [LARGE SCALE GENOMIC DNA]</scope>
    <source>
        <strain evidence="2">B10K-DU-001-16</strain>
        <tissue evidence="2">Muscle</tissue>
    </source>
</reference>
<dbReference type="InterPro" id="IPR002782">
    <property type="entry name" value="Mut7-C_RNAse_dom"/>
</dbReference>
<name>A0A7K9HAN2_9PICI</name>
<dbReference type="Pfam" id="PF01927">
    <property type="entry name" value="Mut7-C"/>
    <property type="match status" value="1"/>
</dbReference>
<sequence>VCNCDKYLKVSRERMRQLVESCRQVPGNSRAAGNQSYNATMPVCNAFQPCYTSHKEQPEGLEQRGASVVLPGGTILQVDTIPPGVLDKAKLTNFYCCTRCGKVFWEGSHLGRVISHFQDVLVAAGDEQSIYKLS</sequence>
<keyword evidence="2" id="KW-0378">Hydrolase</keyword>
<dbReference type="EMBL" id="VWZO01002753">
    <property type="protein sequence ID" value="NXH10827.1"/>
    <property type="molecule type" value="Genomic_DNA"/>
</dbReference>